<comment type="pathway">
    <text evidence="1">Pyrimidine metabolism; dTTP biosynthesis.</text>
</comment>
<dbReference type="GO" id="GO:0005524">
    <property type="term" value="F:ATP binding"/>
    <property type="evidence" value="ECO:0007669"/>
    <property type="project" value="UniProtKB-KW"/>
</dbReference>
<dbReference type="GO" id="GO:0004798">
    <property type="term" value="F:dTMP kinase activity"/>
    <property type="evidence" value="ECO:0007669"/>
    <property type="project" value="UniProtKB-EC"/>
</dbReference>
<evidence type="ECO:0000259" key="10">
    <source>
        <dbReference type="Pfam" id="PF02223"/>
    </source>
</evidence>
<accession>A0ABD3UD59</accession>
<comment type="caution">
    <text evidence="11">The sequence shown here is derived from an EMBL/GenBank/DDBJ whole genome shotgun (WGS) entry which is preliminary data.</text>
</comment>
<protein>
    <recommendedName>
        <fullName evidence="4">Thymidylate kinase</fullName>
        <ecNumber evidence="3">2.7.4.9</ecNumber>
    </recommendedName>
</protein>
<dbReference type="InterPro" id="IPR039430">
    <property type="entry name" value="Thymidylate_kin-like_dom"/>
</dbReference>
<evidence type="ECO:0000313" key="12">
    <source>
        <dbReference type="Proteomes" id="UP001634394"/>
    </source>
</evidence>
<keyword evidence="12" id="KW-1185">Reference proteome</keyword>
<keyword evidence="9" id="KW-0067">ATP-binding</keyword>
<feature type="domain" description="Thymidylate kinase-like" evidence="10">
    <location>
        <begin position="18"/>
        <end position="194"/>
    </location>
</feature>
<proteinExistence type="inferred from homology"/>
<keyword evidence="5" id="KW-0808">Transferase</keyword>
<dbReference type="PANTHER" id="PTHR10344:SF1">
    <property type="entry name" value="THYMIDYLATE KINASE"/>
    <property type="match status" value="1"/>
</dbReference>
<reference evidence="11 12" key="1">
    <citation type="submission" date="2024-11" db="EMBL/GenBank/DDBJ databases">
        <title>Chromosome-level genome assembly of the freshwater bivalve Anodonta woodiana.</title>
        <authorList>
            <person name="Chen X."/>
        </authorList>
    </citation>
    <scope>NUCLEOTIDE SEQUENCE [LARGE SCALE GENOMIC DNA]</scope>
    <source>
        <strain evidence="11">MN2024</strain>
        <tissue evidence="11">Gills</tissue>
    </source>
</reference>
<evidence type="ECO:0000256" key="1">
    <source>
        <dbReference type="ARBA" id="ARBA00004992"/>
    </source>
</evidence>
<name>A0ABD3UD59_SINWO</name>
<dbReference type="FunFam" id="3.40.50.300:FF:000679">
    <property type="entry name" value="Thymidylate kinase"/>
    <property type="match status" value="1"/>
</dbReference>
<dbReference type="InterPro" id="IPR018094">
    <property type="entry name" value="Thymidylate_kinase"/>
</dbReference>
<dbReference type="AlphaFoldDB" id="A0ABD3UD59"/>
<evidence type="ECO:0000256" key="2">
    <source>
        <dbReference type="ARBA" id="ARBA00009776"/>
    </source>
</evidence>
<evidence type="ECO:0000313" key="11">
    <source>
        <dbReference type="EMBL" id="KAL3847416.1"/>
    </source>
</evidence>
<dbReference type="Proteomes" id="UP001634394">
    <property type="component" value="Unassembled WGS sequence"/>
</dbReference>
<dbReference type="SUPFAM" id="SSF52540">
    <property type="entry name" value="P-loop containing nucleoside triphosphate hydrolases"/>
    <property type="match status" value="1"/>
</dbReference>
<dbReference type="Pfam" id="PF02223">
    <property type="entry name" value="Thymidylate_kin"/>
    <property type="match status" value="1"/>
</dbReference>
<sequence>MAGIAKMGSIARGALIVLEGGDRCGKTTQCGLLLKSLVEEQIQAQLLEFPDRTTKIGKIIHDYLQRKEDLEDHAVHLLFSANRWEAVPKMQDLLLQGTTLIVDRYAYSGVAFTVAKLDFDLEWCKQPDIGLPKPDVVVQLQLSTEAAMKRDGFGRERYENADLQAKVASNYAKLRDSTWKVIDADKSKEDLHTELLALCKSVIESAKNKPLSALWKREVANL</sequence>
<evidence type="ECO:0000256" key="8">
    <source>
        <dbReference type="ARBA" id="ARBA00022777"/>
    </source>
</evidence>
<dbReference type="EC" id="2.7.4.9" evidence="3"/>
<dbReference type="GO" id="GO:0009165">
    <property type="term" value="P:nucleotide biosynthetic process"/>
    <property type="evidence" value="ECO:0007669"/>
    <property type="project" value="UniProtKB-KW"/>
</dbReference>
<dbReference type="Gene3D" id="3.40.50.300">
    <property type="entry name" value="P-loop containing nucleotide triphosphate hydrolases"/>
    <property type="match status" value="1"/>
</dbReference>
<keyword evidence="8" id="KW-0418">Kinase</keyword>
<evidence type="ECO:0000256" key="4">
    <source>
        <dbReference type="ARBA" id="ARBA00017144"/>
    </source>
</evidence>
<evidence type="ECO:0000256" key="5">
    <source>
        <dbReference type="ARBA" id="ARBA00022679"/>
    </source>
</evidence>
<evidence type="ECO:0000256" key="6">
    <source>
        <dbReference type="ARBA" id="ARBA00022727"/>
    </source>
</evidence>
<dbReference type="PANTHER" id="PTHR10344">
    <property type="entry name" value="THYMIDYLATE KINASE"/>
    <property type="match status" value="1"/>
</dbReference>
<gene>
    <name evidence="11" type="ORF">ACJMK2_018328</name>
</gene>
<keyword evidence="6" id="KW-0545">Nucleotide biosynthesis</keyword>
<dbReference type="CDD" id="cd01672">
    <property type="entry name" value="TMPK"/>
    <property type="match status" value="1"/>
</dbReference>
<evidence type="ECO:0000256" key="3">
    <source>
        <dbReference type="ARBA" id="ARBA00012980"/>
    </source>
</evidence>
<comment type="similarity">
    <text evidence="2">Belongs to the thymidylate kinase family.</text>
</comment>
<evidence type="ECO:0000256" key="7">
    <source>
        <dbReference type="ARBA" id="ARBA00022741"/>
    </source>
</evidence>
<organism evidence="11 12">
    <name type="scientific">Sinanodonta woodiana</name>
    <name type="common">Chinese pond mussel</name>
    <name type="synonym">Anodonta woodiana</name>
    <dbReference type="NCBI Taxonomy" id="1069815"/>
    <lineage>
        <taxon>Eukaryota</taxon>
        <taxon>Metazoa</taxon>
        <taxon>Spiralia</taxon>
        <taxon>Lophotrochozoa</taxon>
        <taxon>Mollusca</taxon>
        <taxon>Bivalvia</taxon>
        <taxon>Autobranchia</taxon>
        <taxon>Heteroconchia</taxon>
        <taxon>Palaeoheterodonta</taxon>
        <taxon>Unionida</taxon>
        <taxon>Unionoidea</taxon>
        <taxon>Unionidae</taxon>
        <taxon>Unioninae</taxon>
        <taxon>Sinanodonta</taxon>
    </lineage>
</organism>
<dbReference type="EMBL" id="JBJQND010000016">
    <property type="protein sequence ID" value="KAL3847416.1"/>
    <property type="molecule type" value="Genomic_DNA"/>
</dbReference>
<dbReference type="NCBIfam" id="TIGR00041">
    <property type="entry name" value="DTMP_kinase"/>
    <property type="match status" value="1"/>
</dbReference>
<evidence type="ECO:0000256" key="9">
    <source>
        <dbReference type="ARBA" id="ARBA00022840"/>
    </source>
</evidence>
<dbReference type="InterPro" id="IPR027417">
    <property type="entry name" value="P-loop_NTPase"/>
</dbReference>
<keyword evidence="7" id="KW-0547">Nucleotide-binding</keyword>
<dbReference type="HAMAP" id="MF_00165">
    <property type="entry name" value="Thymidylate_kinase"/>
    <property type="match status" value="1"/>
</dbReference>